<evidence type="ECO:0000313" key="2">
    <source>
        <dbReference type="RefSeq" id="XP_010478792.1"/>
    </source>
</evidence>
<evidence type="ECO:0000313" key="1">
    <source>
        <dbReference type="Proteomes" id="UP000694864"/>
    </source>
</evidence>
<gene>
    <name evidence="2" type="primary">LOC104757726</name>
</gene>
<keyword evidence="1" id="KW-1185">Reference proteome</keyword>
<reference evidence="1" key="1">
    <citation type="journal article" date="2014" name="Nat. Commun.">
        <title>The emerging biofuel crop Camelina sativa retains a highly undifferentiated hexaploid genome structure.</title>
        <authorList>
            <person name="Kagale S."/>
            <person name="Koh C."/>
            <person name="Nixon J."/>
            <person name="Bollina V."/>
            <person name="Clarke W.E."/>
            <person name="Tuteja R."/>
            <person name="Spillane C."/>
            <person name="Robinson S.J."/>
            <person name="Links M.G."/>
            <person name="Clarke C."/>
            <person name="Higgins E.E."/>
            <person name="Huebert T."/>
            <person name="Sharpe A.G."/>
            <person name="Parkin I.A."/>
        </authorList>
    </citation>
    <scope>NUCLEOTIDE SEQUENCE [LARGE SCALE GENOMIC DNA]</scope>
    <source>
        <strain evidence="1">cv. DH55</strain>
    </source>
</reference>
<dbReference type="RefSeq" id="XP_010478792.1">
    <property type="nucleotide sequence ID" value="XM_010480490.1"/>
</dbReference>
<organism evidence="1 2">
    <name type="scientific">Camelina sativa</name>
    <name type="common">False flax</name>
    <name type="synonym">Myagrum sativum</name>
    <dbReference type="NCBI Taxonomy" id="90675"/>
    <lineage>
        <taxon>Eukaryota</taxon>
        <taxon>Viridiplantae</taxon>
        <taxon>Streptophyta</taxon>
        <taxon>Embryophyta</taxon>
        <taxon>Tracheophyta</taxon>
        <taxon>Spermatophyta</taxon>
        <taxon>Magnoliopsida</taxon>
        <taxon>eudicotyledons</taxon>
        <taxon>Gunneridae</taxon>
        <taxon>Pentapetalae</taxon>
        <taxon>rosids</taxon>
        <taxon>malvids</taxon>
        <taxon>Brassicales</taxon>
        <taxon>Brassicaceae</taxon>
        <taxon>Camelineae</taxon>
        <taxon>Camelina</taxon>
    </lineage>
</organism>
<accession>A0ABM0X0F2</accession>
<name>A0ABM0X0F2_CAMSA</name>
<dbReference type="GeneID" id="104757726"/>
<protein>
    <submittedName>
        <fullName evidence="2">Uncharacterized protein LOC104757726</fullName>
    </submittedName>
</protein>
<proteinExistence type="predicted"/>
<reference evidence="2" key="2">
    <citation type="submission" date="2025-08" db="UniProtKB">
        <authorList>
            <consortium name="RefSeq"/>
        </authorList>
    </citation>
    <scope>IDENTIFICATION</scope>
    <source>
        <tissue evidence="2">Leaf</tissue>
    </source>
</reference>
<sequence>MSSDQHHYVSDKFASFLAARGKITRAKHTPAGLSHDVECVEISVASKCKTSQDIASLSSLRRGRLTHDSAPSTAMVPCREIVTNTDTYLVIEELKAKVFSHDFESLEADGTATIASIVYNDLVQAMSSYHLMEIKLSSTIVEVAH</sequence>
<dbReference type="Proteomes" id="UP000694864">
    <property type="component" value="Chromosome 17"/>
</dbReference>